<dbReference type="PRINTS" id="PR00413">
    <property type="entry name" value="HADHALOGNASE"/>
</dbReference>
<dbReference type="PATRIC" id="fig|1291052.5.peg.2088"/>
<dbReference type="Gene3D" id="1.10.150.240">
    <property type="entry name" value="Putative phosphatase, domain 2"/>
    <property type="match status" value="1"/>
</dbReference>
<dbReference type="InterPro" id="IPR006439">
    <property type="entry name" value="HAD-SF_hydro_IA"/>
</dbReference>
<name>A0A0R1ZZH2_9LACO</name>
<organism evidence="1 2">
    <name type="scientific">Lacticaseibacillus sharpeae JCM 1186 = DSM 20505</name>
    <dbReference type="NCBI Taxonomy" id="1291052"/>
    <lineage>
        <taxon>Bacteria</taxon>
        <taxon>Bacillati</taxon>
        <taxon>Bacillota</taxon>
        <taxon>Bacilli</taxon>
        <taxon>Lactobacillales</taxon>
        <taxon>Lactobacillaceae</taxon>
        <taxon>Lacticaseibacillus</taxon>
    </lineage>
</organism>
<dbReference type="GO" id="GO:0008253">
    <property type="term" value="F:5'-nucleotidase activity"/>
    <property type="evidence" value="ECO:0007669"/>
    <property type="project" value="InterPro"/>
</dbReference>
<dbReference type="Pfam" id="PF00702">
    <property type="entry name" value="Hydrolase"/>
    <property type="match status" value="1"/>
</dbReference>
<dbReference type="STRING" id="1291052.FC18_GL002027"/>
<dbReference type="InterPro" id="IPR036412">
    <property type="entry name" value="HAD-like_sf"/>
</dbReference>
<dbReference type="SUPFAM" id="SSF56784">
    <property type="entry name" value="HAD-like"/>
    <property type="match status" value="1"/>
</dbReference>
<dbReference type="Gene3D" id="3.40.50.1000">
    <property type="entry name" value="HAD superfamily/HAD-like"/>
    <property type="match status" value="1"/>
</dbReference>
<evidence type="ECO:0000313" key="1">
    <source>
        <dbReference type="EMBL" id="KRM56547.1"/>
    </source>
</evidence>
<accession>A0A0R1ZZH2</accession>
<dbReference type="SFLD" id="SFLDG01129">
    <property type="entry name" value="C1.5:_HAD__Beta-PGM__Phosphata"/>
    <property type="match status" value="1"/>
</dbReference>
<keyword evidence="2" id="KW-1185">Reference proteome</keyword>
<dbReference type="AlphaFoldDB" id="A0A0R1ZZH2"/>
<proteinExistence type="predicted"/>
<dbReference type="RefSeq" id="WP_054676509.1">
    <property type="nucleotide sequence ID" value="NZ_AYYO01000003.1"/>
</dbReference>
<dbReference type="NCBIfam" id="TIGR01549">
    <property type="entry name" value="HAD-SF-IA-v1"/>
    <property type="match status" value="1"/>
</dbReference>
<gene>
    <name evidence="1" type="ORF">FC18_GL002027</name>
</gene>
<reference evidence="1 2" key="1">
    <citation type="journal article" date="2015" name="Genome Announc.">
        <title>Expanding the biotechnology potential of lactobacilli through comparative genomics of 213 strains and associated genera.</title>
        <authorList>
            <person name="Sun Z."/>
            <person name="Harris H.M."/>
            <person name="McCann A."/>
            <person name="Guo C."/>
            <person name="Argimon S."/>
            <person name="Zhang W."/>
            <person name="Yang X."/>
            <person name="Jeffery I.B."/>
            <person name="Cooney J.C."/>
            <person name="Kagawa T.F."/>
            <person name="Liu W."/>
            <person name="Song Y."/>
            <person name="Salvetti E."/>
            <person name="Wrobel A."/>
            <person name="Rasinkangas P."/>
            <person name="Parkhill J."/>
            <person name="Rea M.C."/>
            <person name="O'Sullivan O."/>
            <person name="Ritari J."/>
            <person name="Douillard F.P."/>
            <person name="Paul Ross R."/>
            <person name="Yang R."/>
            <person name="Briner A.E."/>
            <person name="Felis G.E."/>
            <person name="de Vos W.M."/>
            <person name="Barrangou R."/>
            <person name="Klaenhammer T.R."/>
            <person name="Caufield P.W."/>
            <person name="Cui Y."/>
            <person name="Zhang H."/>
            <person name="O'Toole P.W."/>
        </authorList>
    </citation>
    <scope>NUCLEOTIDE SEQUENCE [LARGE SCALE GENOMIC DNA]</scope>
    <source>
        <strain evidence="1 2">DSM 20505</strain>
    </source>
</reference>
<dbReference type="InterPro" id="IPR011951">
    <property type="entry name" value="HAD-SF_hydro_IA_YjjG/PynA"/>
</dbReference>
<dbReference type="PANTHER" id="PTHR47478">
    <property type="match status" value="1"/>
</dbReference>
<dbReference type="EMBL" id="AYYO01000003">
    <property type="protein sequence ID" value="KRM56547.1"/>
    <property type="molecule type" value="Genomic_DNA"/>
</dbReference>
<protein>
    <submittedName>
        <fullName evidence="1">HAD superfamily phosphatase</fullName>
    </submittedName>
</protein>
<evidence type="ECO:0000313" key="2">
    <source>
        <dbReference type="Proteomes" id="UP000051679"/>
    </source>
</evidence>
<dbReference type="Proteomes" id="UP000051679">
    <property type="component" value="Unassembled WGS sequence"/>
</dbReference>
<dbReference type="SFLD" id="SFLDS00003">
    <property type="entry name" value="Haloacid_Dehalogenase"/>
    <property type="match status" value="1"/>
</dbReference>
<dbReference type="InterPro" id="IPR023214">
    <property type="entry name" value="HAD_sf"/>
</dbReference>
<sequence length="229" mass="25609">MTTLIFDLDDTLLDFTASEEKGLTGVFADFGIPDNADTRATYKRVNSGLWAALERGELTRAQLLDVRFARFGAAIAKQDFDAHAAEKEYRNFLNNGFDRVPGAKTLLTNLQQRGYRILAGTNGNAATQHNRLLHSHLGPLFDGVYISEEIGYDKPDPRFFDAIFAAEPHIDRNDTIMIGDGLNSDIRGGVDYHLPTIWVNRKHQVNKTELHPTHTVTDLQQLSDLLLNA</sequence>
<dbReference type="InterPro" id="IPR052550">
    <property type="entry name" value="Pyrimidine_5'-ntase_YjjG"/>
</dbReference>
<dbReference type="PANTHER" id="PTHR47478:SF1">
    <property type="entry name" value="PYRIMIDINE 5'-NUCLEOTIDASE YJJG"/>
    <property type="match status" value="1"/>
</dbReference>
<comment type="caution">
    <text evidence="1">The sequence shown here is derived from an EMBL/GenBank/DDBJ whole genome shotgun (WGS) entry which is preliminary data.</text>
</comment>
<dbReference type="InterPro" id="IPR023198">
    <property type="entry name" value="PGP-like_dom2"/>
</dbReference>
<dbReference type="NCBIfam" id="TIGR02254">
    <property type="entry name" value="YjjG_YfnB"/>
    <property type="match status" value="1"/>
</dbReference>